<name>A0A196SIJ9_BLAHN</name>
<evidence type="ECO:0000313" key="3">
    <source>
        <dbReference type="Proteomes" id="UP000078348"/>
    </source>
</evidence>
<comment type="caution">
    <text evidence="2">The sequence shown here is derived from an EMBL/GenBank/DDBJ whole genome shotgun (WGS) entry which is preliminary data.</text>
</comment>
<dbReference type="AlphaFoldDB" id="A0A196SIJ9"/>
<protein>
    <submittedName>
        <fullName evidence="2">Uncharacterized protein</fullName>
    </submittedName>
</protein>
<dbReference type="EMBL" id="LXWW01000213">
    <property type="protein sequence ID" value="OAO14733.1"/>
    <property type="molecule type" value="Genomic_DNA"/>
</dbReference>
<accession>A0A196SIJ9</accession>
<keyword evidence="3" id="KW-1185">Reference proteome</keyword>
<evidence type="ECO:0000313" key="1">
    <source>
        <dbReference type="EMBL" id="OAO14733.1"/>
    </source>
</evidence>
<dbReference type="EMBL" id="LXWW01000096">
    <property type="protein sequence ID" value="OAO16136.1"/>
    <property type="molecule type" value="Genomic_DNA"/>
</dbReference>
<dbReference type="Proteomes" id="UP000078348">
    <property type="component" value="Unassembled WGS sequence"/>
</dbReference>
<sequence length="268" mass="30881">MRRDLETFLHFFCKFYSRFPDNVFDPITINSPLLVCSIEDGRKMWIPQASALTTELICDIAKLDEMYFASNYFDLYRLDFCTNLIESAQETAGRRLSLFITHGTMDLSSIPRKYSIFEQRMKLQDMEFNLYVVRRLLRRYANPAHASVFSNPYTGKDVVFPPCFVLPETANQDFARGSKIHSEFVNPYVPDTVCFENLILDELVLFPGMSAKLVDLRSALLRNPFIVCDDPTALLSAISNVLWYHVSVTHKTFSLSLDSNQQYTLVLS</sequence>
<gene>
    <name evidence="2" type="ORF">AV274_2077</name>
    <name evidence="1" type="ORF">AV274_3565</name>
</gene>
<proteinExistence type="predicted"/>
<reference evidence="2 3" key="1">
    <citation type="submission" date="2016-05" db="EMBL/GenBank/DDBJ databases">
        <title>Nuclear genome of Blastocystis sp. subtype 1 NandII.</title>
        <authorList>
            <person name="Gentekaki E."/>
            <person name="Curtis B."/>
            <person name="Stairs C."/>
            <person name="Eme L."/>
            <person name="Herman E."/>
            <person name="Klimes V."/>
            <person name="Arias M.C."/>
            <person name="Elias M."/>
            <person name="Hilliou F."/>
            <person name="Klute M."/>
            <person name="Malik S.-B."/>
            <person name="Pightling A."/>
            <person name="Rachubinski R."/>
            <person name="Salas D."/>
            <person name="Schlacht A."/>
            <person name="Suga H."/>
            <person name="Archibald J."/>
            <person name="Ball S.G."/>
            <person name="Clark G."/>
            <person name="Dacks J."/>
            <person name="Van Der Giezen M."/>
            <person name="Tsaousis A."/>
            <person name="Roger A."/>
        </authorList>
    </citation>
    <scope>NUCLEOTIDE SEQUENCE [LARGE SCALE GENOMIC DNA]</scope>
    <source>
        <strain evidence="3">ATCC 50177 / NandII</strain>
        <strain evidence="2">NandII</strain>
    </source>
</reference>
<organism evidence="2 3">
    <name type="scientific">Blastocystis sp. subtype 1 (strain ATCC 50177 / NandII)</name>
    <dbReference type="NCBI Taxonomy" id="478820"/>
    <lineage>
        <taxon>Eukaryota</taxon>
        <taxon>Sar</taxon>
        <taxon>Stramenopiles</taxon>
        <taxon>Bigyra</taxon>
        <taxon>Opalozoa</taxon>
        <taxon>Opalinata</taxon>
        <taxon>Blastocystidae</taxon>
        <taxon>Blastocystis</taxon>
    </lineage>
</organism>
<evidence type="ECO:0000313" key="2">
    <source>
        <dbReference type="EMBL" id="OAO16136.1"/>
    </source>
</evidence>